<dbReference type="AlphaFoldDB" id="A0AAW2TTC7"/>
<protein>
    <submittedName>
        <fullName evidence="2">Uncharacterized protein</fullName>
    </submittedName>
</protein>
<dbReference type="EMBL" id="JACGWJ010000007">
    <property type="protein sequence ID" value="KAL0407792.1"/>
    <property type="molecule type" value="Genomic_DNA"/>
</dbReference>
<reference evidence="2" key="1">
    <citation type="submission" date="2020-06" db="EMBL/GenBank/DDBJ databases">
        <authorList>
            <person name="Li T."/>
            <person name="Hu X."/>
            <person name="Zhang T."/>
            <person name="Song X."/>
            <person name="Zhang H."/>
            <person name="Dai N."/>
            <person name="Sheng W."/>
            <person name="Hou X."/>
            <person name="Wei L."/>
        </authorList>
    </citation>
    <scope>NUCLEOTIDE SEQUENCE</scope>
    <source>
        <strain evidence="2">G02</strain>
        <tissue evidence="2">Leaf</tissue>
    </source>
</reference>
<name>A0AAW2TTC7_SESRA</name>
<gene>
    <name evidence="2" type="ORF">Sradi_1713600</name>
</gene>
<accession>A0AAW2TTC7</accession>
<feature type="compositionally biased region" description="Low complexity" evidence="1">
    <location>
        <begin position="55"/>
        <end position="66"/>
    </location>
</feature>
<organism evidence="2">
    <name type="scientific">Sesamum radiatum</name>
    <name type="common">Black benniseed</name>
    <dbReference type="NCBI Taxonomy" id="300843"/>
    <lineage>
        <taxon>Eukaryota</taxon>
        <taxon>Viridiplantae</taxon>
        <taxon>Streptophyta</taxon>
        <taxon>Embryophyta</taxon>
        <taxon>Tracheophyta</taxon>
        <taxon>Spermatophyta</taxon>
        <taxon>Magnoliopsida</taxon>
        <taxon>eudicotyledons</taxon>
        <taxon>Gunneridae</taxon>
        <taxon>Pentapetalae</taxon>
        <taxon>asterids</taxon>
        <taxon>lamiids</taxon>
        <taxon>Lamiales</taxon>
        <taxon>Pedaliaceae</taxon>
        <taxon>Sesamum</taxon>
    </lineage>
</organism>
<comment type="caution">
    <text evidence="2">The sequence shown here is derived from an EMBL/GenBank/DDBJ whole genome shotgun (WGS) entry which is preliminary data.</text>
</comment>
<feature type="compositionally biased region" description="Basic and acidic residues" evidence="1">
    <location>
        <begin position="67"/>
        <end position="79"/>
    </location>
</feature>
<evidence type="ECO:0000256" key="1">
    <source>
        <dbReference type="SAM" id="MobiDB-lite"/>
    </source>
</evidence>
<sequence length="112" mass="12652">MDSLPPVAKWNQNLDMVYYNVQTYKQMYELATLPISDEILWTKIGFIPPLPPNFGRGPGRPAGARNMKPDEPNVKTKEKIGKKKSIKLRRQKVKHLCKICGEEGLNAKGCAI</sequence>
<proteinExistence type="predicted"/>
<reference evidence="2" key="2">
    <citation type="journal article" date="2024" name="Plant">
        <title>Genomic evolution and insights into agronomic trait innovations of Sesamum species.</title>
        <authorList>
            <person name="Miao H."/>
            <person name="Wang L."/>
            <person name="Qu L."/>
            <person name="Liu H."/>
            <person name="Sun Y."/>
            <person name="Le M."/>
            <person name="Wang Q."/>
            <person name="Wei S."/>
            <person name="Zheng Y."/>
            <person name="Lin W."/>
            <person name="Duan Y."/>
            <person name="Cao H."/>
            <person name="Xiong S."/>
            <person name="Wang X."/>
            <person name="Wei L."/>
            <person name="Li C."/>
            <person name="Ma Q."/>
            <person name="Ju M."/>
            <person name="Zhao R."/>
            <person name="Li G."/>
            <person name="Mu C."/>
            <person name="Tian Q."/>
            <person name="Mei H."/>
            <person name="Zhang T."/>
            <person name="Gao T."/>
            <person name="Zhang H."/>
        </authorList>
    </citation>
    <scope>NUCLEOTIDE SEQUENCE</scope>
    <source>
        <strain evidence="2">G02</strain>
    </source>
</reference>
<evidence type="ECO:0000313" key="2">
    <source>
        <dbReference type="EMBL" id="KAL0407792.1"/>
    </source>
</evidence>
<feature type="region of interest" description="Disordered" evidence="1">
    <location>
        <begin position="55"/>
        <end position="81"/>
    </location>
</feature>